<reference evidence="1 2" key="2">
    <citation type="journal article" date="2022" name="Mol. Ecol. Resour.">
        <title>The genomes of chicory, endive, great burdock and yacon provide insights into Asteraceae paleo-polyploidization history and plant inulin production.</title>
        <authorList>
            <person name="Fan W."/>
            <person name="Wang S."/>
            <person name="Wang H."/>
            <person name="Wang A."/>
            <person name="Jiang F."/>
            <person name="Liu H."/>
            <person name="Zhao H."/>
            <person name="Xu D."/>
            <person name="Zhang Y."/>
        </authorList>
    </citation>
    <scope>NUCLEOTIDE SEQUENCE [LARGE SCALE GENOMIC DNA]</scope>
    <source>
        <strain evidence="2">cv. Niubang</strain>
    </source>
</reference>
<evidence type="ECO:0000313" key="1">
    <source>
        <dbReference type="EMBL" id="KAI3692201.1"/>
    </source>
</evidence>
<keyword evidence="2" id="KW-1185">Reference proteome</keyword>
<organism evidence="1 2">
    <name type="scientific">Arctium lappa</name>
    <name type="common">Greater burdock</name>
    <name type="synonym">Lappa major</name>
    <dbReference type="NCBI Taxonomy" id="4217"/>
    <lineage>
        <taxon>Eukaryota</taxon>
        <taxon>Viridiplantae</taxon>
        <taxon>Streptophyta</taxon>
        <taxon>Embryophyta</taxon>
        <taxon>Tracheophyta</taxon>
        <taxon>Spermatophyta</taxon>
        <taxon>Magnoliopsida</taxon>
        <taxon>eudicotyledons</taxon>
        <taxon>Gunneridae</taxon>
        <taxon>Pentapetalae</taxon>
        <taxon>asterids</taxon>
        <taxon>campanulids</taxon>
        <taxon>Asterales</taxon>
        <taxon>Asteraceae</taxon>
        <taxon>Carduoideae</taxon>
        <taxon>Cardueae</taxon>
        <taxon>Arctiinae</taxon>
        <taxon>Arctium</taxon>
    </lineage>
</organism>
<evidence type="ECO:0000313" key="2">
    <source>
        <dbReference type="Proteomes" id="UP001055879"/>
    </source>
</evidence>
<name>A0ACB8Z4A4_ARCLA</name>
<protein>
    <submittedName>
        <fullName evidence="1">Uncharacterized protein</fullName>
    </submittedName>
</protein>
<accession>A0ACB8Z4A4</accession>
<sequence length="488" mass="55584">MITLIIFTILCTNLIVNCFTVAAILTIKVGDQRNHTSQLVFPDRKFTLGFFTIPATNATYLGIWYTNDRSSRKVWVANPSKPIISSSGILMIDPDIGKLIISTRGTTLVNISDNQSGRGPTLTAALEDTGKFQLKNETDNQILWQSFDHPTNVLLPDMKLGSNLRMGKNWKLTSWLSDDIPDSGAFTLSWELEGENSQGAFGQPYWTSGDLINQTKTRDRTYEFLGLNSQNNMYQYNLSYVYNNEERDFSFHGINGVQPMWVLRPGGDILEGENNRIWTPAFCYGYDSGNGYYPHLGTHHCWHFSTYRVLRSIVVYIKKKRLRREEEERQKRDDEYFLELMASEIFKDETNLESNGRKGSELMVFSFASIVAATDDFASENKLGEGGFGPVFKAWELCRQGDALELEDPTLTDACVVGQFFRTIYVAFLCVQENAVDRPVMSDVIFMLINDTMLLPTLKRPAFFIGRDALKSENYSMNKMTITEMEVR</sequence>
<dbReference type="Proteomes" id="UP001055879">
    <property type="component" value="Linkage Group LG11"/>
</dbReference>
<reference evidence="2" key="1">
    <citation type="journal article" date="2022" name="Mol. Ecol. Resour.">
        <title>The genomes of chicory, endive, great burdock and yacon provide insights into Asteraceae palaeo-polyploidization history and plant inulin production.</title>
        <authorList>
            <person name="Fan W."/>
            <person name="Wang S."/>
            <person name="Wang H."/>
            <person name="Wang A."/>
            <person name="Jiang F."/>
            <person name="Liu H."/>
            <person name="Zhao H."/>
            <person name="Xu D."/>
            <person name="Zhang Y."/>
        </authorList>
    </citation>
    <scope>NUCLEOTIDE SEQUENCE [LARGE SCALE GENOMIC DNA]</scope>
    <source>
        <strain evidence="2">cv. Niubang</strain>
    </source>
</reference>
<dbReference type="EMBL" id="CM042057">
    <property type="protein sequence ID" value="KAI3692201.1"/>
    <property type="molecule type" value="Genomic_DNA"/>
</dbReference>
<gene>
    <name evidence="1" type="ORF">L6452_32012</name>
</gene>
<proteinExistence type="predicted"/>
<comment type="caution">
    <text evidence="1">The sequence shown here is derived from an EMBL/GenBank/DDBJ whole genome shotgun (WGS) entry which is preliminary data.</text>
</comment>